<keyword evidence="1" id="KW-1133">Transmembrane helix</keyword>
<keyword evidence="3" id="KW-1185">Reference proteome</keyword>
<dbReference type="RefSeq" id="WP_133364140.1">
    <property type="nucleotide sequence ID" value="NZ_CP037940.1"/>
</dbReference>
<keyword evidence="1" id="KW-0812">Transmembrane</keyword>
<proteinExistence type="predicted"/>
<gene>
    <name evidence="2" type="ORF">EQG49_11660</name>
</gene>
<feature type="transmembrane region" description="Helical" evidence="1">
    <location>
        <begin position="33"/>
        <end position="52"/>
    </location>
</feature>
<sequence>MGIIAAIIIGVASFFNYTAYVNGDDSLQFVIQGVVLAILGVIVLVSYQGVRLKKYAWEWYSNFTLGYGIVILAFLGSLTTGVVLVLNYAGIINSL</sequence>
<name>A0A4P6YWB2_9LACO</name>
<evidence type="ECO:0000256" key="1">
    <source>
        <dbReference type="SAM" id="Phobius"/>
    </source>
</evidence>
<accession>A0A4P6YWB2</accession>
<dbReference type="AlphaFoldDB" id="A0A4P6YWB2"/>
<feature type="transmembrane region" description="Helical" evidence="1">
    <location>
        <begin position="64"/>
        <end position="89"/>
    </location>
</feature>
<protein>
    <submittedName>
        <fullName evidence="2">Uncharacterized protein</fullName>
    </submittedName>
</protein>
<dbReference type="Proteomes" id="UP000292886">
    <property type="component" value="Chromosome"/>
</dbReference>
<reference evidence="3" key="1">
    <citation type="submission" date="2019-03" db="EMBL/GenBank/DDBJ databases">
        <title>Weissella sp. 26KH-42 Genome sequencing.</title>
        <authorList>
            <person name="Heo J."/>
            <person name="Kim S.-J."/>
            <person name="Kim J.-S."/>
            <person name="Hong S.-B."/>
            <person name="Kwon S.-W."/>
        </authorList>
    </citation>
    <scope>NUCLEOTIDE SEQUENCE [LARGE SCALE GENOMIC DNA]</scope>
    <source>
        <strain evidence="3">26KH-42</strain>
    </source>
</reference>
<organism evidence="2 3">
    <name type="scientific">Periweissella cryptocerci</name>
    <dbReference type="NCBI Taxonomy" id="2506420"/>
    <lineage>
        <taxon>Bacteria</taxon>
        <taxon>Bacillati</taxon>
        <taxon>Bacillota</taxon>
        <taxon>Bacilli</taxon>
        <taxon>Lactobacillales</taxon>
        <taxon>Lactobacillaceae</taxon>
        <taxon>Periweissella</taxon>
    </lineage>
</organism>
<dbReference type="EMBL" id="CP037940">
    <property type="protein sequence ID" value="QBO37063.1"/>
    <property type="molecule type" value="Genomic_DNA"/>
</dbReference>
<evidence type="ECO:0000313" key="2">
    <source>
        <dbReference type="EMBL" id="QBO37063.1"/>
    </source>
</evidence>
<keyword evidence="1" id="KW-0472">Membrane</keyword>
<evidence type="ECO:0000313" key="3">
    <source>
        <dbReference type="Proteomes" id="UP000292886"/>
    </source>
</evidence>
<dbReference type="KEGG" id="wei:EQG49_11660"/>